<comment type="caution">
    <text evidence="7">The sequence shown here is derived from an EMBL/GenBank/DDBJ whole genome shotgun (WGS) entry which is preliminary data.</text>
</comment>
<dbReference type="RefSeq" id="WP_152891478.1">
    <property type="nucleotide sequence ID" value="NZ_WHJC01000301.1"/>
</dbReference>
<evidence type="ECO:0000313" key="7">
    <source>
        <dbReference type="EMBL" id="MPQ44748.1"/>
    </source>
</evidence>
<dbReference type="PANTHER" id="PTHR43017">
    <property type="entry name" value="GALACTOSIDE O-ACETYLTRANSFERASE"/>
    <property type="match status" value="1"/>
</dbReference>
<proteinExistence type="inferred from homology"/>
<evidence type="ECO:0000256" key="2">
    <source>
        <dbReference type="ARBA" id="ARBA00022679"/>
    </source>
</evidence>
<dbReference type="InterPro" id="IPR024688">
    <property type="entry name" value="Mac_dom"/>
</dbReference>
<reference evidence="7 8" key="1">
    <citation type="submission" date="2019-10" db="EMBL/GenBank/DDBJ databases">
        <title>The Genome Sequence of Clostridium tarantellae Isolated from Fish Brain.</title>
        <authorList>
            <person name="Bano L."/>
            <person name="Kiel M."/>
            <person name="Sales G."/>
            <person name="Doxey A.C."/>
            <person name="Mansfield M.J."/>
            <person name="Schiavone M."/>
            <person name="Rossetto O."/>
            <person name="Pirazzini M."/>
            <person name="Dobrindt U."/>
            <person name="Montecucco C."/>
        </authorList>
    </citation>
    <scope>NUCLEOTIDE SEQUENCE [LARGE SCALE GENOMIC DNA]</scope>
    <source>
        <strain evidence="7 8">DSM 3997</strain>
    </source>
</reference>
<keyword evidence="8" id="KW-1185">Reference proteome</keyword>
<comment type="similarity">
    <text evidence="1 5">Belongs to the transferase hexapeptide repeat family.</text>
</comment>
<keyword evidence="2 5" id="KW-0808">Transferase</keyword>
<dbReference type="FunFam" id="2.160.10.10:FF:000008">
    <property type="entry name" value="Maltose O-acetyltransferase"/>
    <property type="match status" value="1"/>
</dbReference>
<dbReference type="InterPro" id="IPR001451">
    <property type="entry name" value="Hexapep"/>
</dbReference>
<dbReference type="AlphaFoldDB" id="A0A6I1MQI2"/>
<feature type="domain" description="Maltose/galactoside acetyltransferase" evidence="6">
    <location>
        <begin position="4"/>
        <end position="58"/>
    </location>
</feature>
<dbReference type="SMART" id="SM01266">
    <property type="entry name" value="Mac"/>
    <property type="match status" value="1"/>
</dbReference>
<dbReference type="CDD" id="cd03357">
    <property type="entry name" value="LbH_MAT_GAT"/>
    <property type="match status" value="1"/>
</dbReference>
<evidence type="ECO:0000256" key="1">
    <source>
        <dbReference type="ARBA" id="ARBA00007274"/>
    </source>
</evidence>
<name>A0A6I1MQI2_9CLOT</name>
<dbReference type="OrthoDB" id="9801697at2"/>
<accession>A0A6I1MQI2</accession>
<dbReference type="InterPro" id="IPR018357">
    <property type="entry name" value="Hexapep_transf_CS"/>
</dbReference>
<keyword evidence="3" id="KW-0677">Repeat</keyword>
<evidence type="ECO:0000259" key="6">
    <source>
        <dbReference type="SMART" id="SM01266"/>
    </source>
</evidence>
<keyword evidence="4 5" id="KW-0012">Acyltransferase</keyword>
<dbReference type="GO" id="GO:0008870">
    <property type="term" value="F:galactoside O-acetyltransferase activity"/>
    <property type="evidence" value="ECO:0007669"/>
    <property type="project" value="TreeGrafter"/>
</dbReference>
<dbReference type="PANTHER" id="PTHR43017:SF1">
    <property type="entry name" value="ACETYLTRANSFERASE YJL218W-RELATED"/>
    <property type="match status" value="1"/>
</dbReference>
<gene>
    <name evidence="7" type="ORF">GBZ86_13485</name>
</gene>
<dbReference type="Pfam" id="PF00132">
    <property type="entry name" value="Hexapep"/>
    <property type="match status" value="1"/>
</dbReference>
<evidence type="ECO:0000256" key="5">
    <source>
        <dbReference type="RuleBase" id="RU367021"/>
    </source>
</evidence>
<dbReference type="EMBL" id="WHJC01000301">
    <property type="protein sequence ID" value="MPQ44748.1"/>
    <property type="molecule type" value="Genomic_DNA"/>
</dbReference>
<evidence type="ECO:0000256" key="3">
    <source>
        <dbReference type="ARBA" id="ARBA00022737"/>
    </source>
</evidence>
<dbReference type="Gene3D" id="2.160.10.10">
    <property type="entry name" value="Hexapeptide repeat proteins"/>
    <property type="match status" value="1"/>
</dbReference>
<dbReference type="Pfam" id="PF12464">
    <property type="entry name" value="Mac"/>
    <property type="match status" value="1"/>
</dbReference>
<protein>
    <recommendedName>
        <fullName evidence="5">Acetyltransferase</fullName>
        <ecNumber evidence="5">2.3.1.-</ecNumber>
    </recommendedName>
</protein>
<dbReference type="PROSITE" id="PS00101">
    <property type="entry name" value="HEXAPEP_TRANSFERASES"/>
    <property type="match status" value="1"/>
</dbReference>
<dbReference type="InterPro" id="IPR039369">
    <property type="entry name" value="LacA-like"/>
</dbReference>
<evidence type="ECO:0000313" key="8">
    <source>
        <dbReference type="Proteomes" id="UP000430345"/>
    </source>
</evidence>
<dbReference type="InterPro" id="IPR011004">
    <property type="entry name" value="Trimer_LpxA-like_sf"/>
</dbReference>
<organism evidence="7 8">
    <name type="scientific">Clostridium tarantellae</name>
    <dbReference type="NCBI Taxonomy" id="39493"/>
    <lineage>
        <taxon>Bacteria</taxon>
        <taxon>Bacillati</taxon>
        <taxon>Bacillota</taxon>
        <taxon>Clostridia</taxon>
        <taxon>Eubacteriales</taxon>
        <taxon>Clostridiaceae</taxon>
        <taxon>Clostridium</taxon>
    </lineage>
</organism>
<dbReference type="SUPFAM" id="SSF51161">
    <property type="entry name" value="Trimeric LpxA-like enzymes"/>
    <property type="match status" value="1"/>
</dbReference>
<sequence>MTEKEKMIESLPYNANNEELVNDRLRARILIREFNNSIETELDKRKEILKNLLGSIGKNIYIEPNFRCDYGYNIFLDDSFYANFDCILLDVCKIKIGKNCFLAPAVHIYTATHPLDPMERLKFEFGKPVTIGDNVWIGGHSTINPGVTIGNNVVVASGSVVTKNIPNNVVIGGNPAKILKTISIK</sequence>
<dbReference type="Proteomes" id="UP000430345">
    <property type="component" value="Unassembled WGS sequence"/>
</dbReference>
<dbReference type="EC" id="2.3.1.-" evidence="5"/>
<evidence type="ECO:0000256" key="4">
    <source>
        <dbReference type="ARBA" id="ARBA00023315"/>
    </source>
</evidence>